<dbReference type="Proteomes" id="UP000008701">
    <property type="component" value="Chromosome"/>
</dbReference>
<dbReference type="eggNOG" id="COG0456">
    <property type="taxonomic scope" value="Bacteria"/>
</dbReference>
<evidence type="ECO:0000313" key="5">
    <source>
        <dbReference type="Proteomes" id="UP000008701"/>
    </source>
</evidence>
<keyword evidence="2" id="KW-0012">Acyltransferase</keyword>
<dbReference type="EMBL" id="CP000492">
    <property type="protein sequence ID" value="ABL65345.1"/>
    <property type="molecule type" value="Genomic_DNA"/>
</dbReference>
<evidence type="ECO:0000259" key="3">
    <source>
        <dbReference type="PROSITE" id="PS51186"/>
    </source>
</evidence>
<dbReference type="PANTHER" id="PTHR43877">
    <property type="entry name" value="AMINOALKYLPHOSPHONATE N-ACETYLTRANSFERASE-RELATED-RELATED"/>
    <property type="match status" value="1"/>
</dbReference>
<dbReference type="SUPFAM" id="SSF55729">
    <property type="entry name" value="Acyl-CoA N-acyltransferases (Nat)"/>
    <property type="match status" value="1"/>
</dbReference>
<organism evidence="4 5">
    <name type="scientific">Chlorobium phaeobacteroides (strain DSM 266 / SMG 266 / 2430)</name>
    <dbReference type="NCBI Taxonomy" id="290317"/>
    <lineage>
        <taxon>Bacteria</taxon>
        <taxon>Pseudomonadati</taxon>
        <taxon>Chlorobiota</taxon>
        <taxon>Chlorobiia</taxon>
        <taxon>Chlorobiales</taxon>
        <taxon>Chlorobiaceae</taxon>
        <taxon>Chlorobium/Pelodictyon group</taxon>
        <taxon>Chlorobium</taxon>
    </lineage>
</organism>
<keyword evidence="5" id="KW-1185">Reference proteome</keyword>
<proteinExistence type="predicted"/>
<evidence type="ECO:0000256" key="1">
    <source>
        <dbReference type="ARBA" id="ARBA00022679"/>
    </source>
</evidence>
<keyword evidence="1 4" id="KW-0808">Transferase</keyword>
<dbReference type="Pfam" id="PF00583">
    <property type="entry name" value="Acetyltransf_1"/>
    <property type="match status" value="1"/>
</dbReference>
<gene>
    <name evidence="4" type="ordered locus">Cpha266_1314</name>
</gene>
<dbReference type="HOGENOM" id="CLU_013985_34_9_10"/>
<name>A1BG18_CHLPD</name>
<dbReference type="KEGG" id="cph:Cpha266_1314"/>
<protein>
    <submittedName>
        <fullName evidence="4">GCN5-related N-acetyltransferase</fullName>
    </submittedName>
</protein>
<evidence type="ECO:0000256" key="2">
    <source>
        <dbReference type="ARBA" id="ARBA00023315"/>
    </source>
</evidence>
<evidence type="ECO:0000313" key="4">
    <source>
        <dbReference type="EMBL" id="ABL65345.1"/>
    </source>
</evidence>
<dbReference type="OrthoDB" id="9805924at2"/>
<sequence>MIAVRTATSCDIDRCAELLGTLFSEEHEFAPDARAQKQGLSMVIGNPSNGIIFVCEVDGAVQGMVMLLFTVSTFLGKKAAILEDMIVEPRWRGKGIGTNLINHATAFAEEEGFGRITLLTDHDNLAALAFYNRQGFIPSEMKVLRKML</sequence>
<dbReference type="CDD" id="cd04301">
    <property type="entry name" value="NAT_SF"/>
    <property type="match status" value="1"/>
</dbReference>
<dbReference type="InterPro" id="IPR050832">
    <property type="entry name" value="Bact_Acetyltransf"/>
</dbReference>
<dbReference type="STRING" id="290317.Cpha266_1314"/>
<feature type="domain" description="N-acetyltransferase" evidence="3">
    <location>
        <begin position="2"/>
        <end position="148"/>
    </location>
</feature>
<accession>A1BG18</accession>
<dbReference type="AlphaFoldDB" id="A1BG18"/>
<dbReference type="Gene3D" id="3.40.630.30">
    <property type="match status" value="1"/>
</dbReference>
<dbReference type="GO" id="GO:0016747">
    <property type="term" value="F:acyltransferase activity, transferring groups other than amino-acyl groups"/>
    <property type="evidence" value="ECO:0007669"/>
    <property type="project" value="InterPro"/>
</dbReference>
<dbReference type="InterPro" id="IPR000182">
    <property type="entry name" value="GNAT_dom"/>
</dbReference>
<reference evidence="4 5" key="1">
    <citation type="submission" date="2006-12" db="EMBL/GenBank/DDBJ databases">
        <title>Complete sequence of Chlorobium phaeobacteroides DSM 266.</title>
        <authorList>
            <consortium name="US DOE Joint Genome Institute"/>
            <person name="Copeland A."/>
            <person name="Lucas S."/>
            <person name="Lapidus A."/>
            <person name="Barry K."/>
            <person name="Detter J.C."/>
            <person name="Glavina del Rio T."/>
            <person name="Hammon N."/>
            <person name="Israni S."/>
            <person name="Pitluck S."/>
            <person name="Goltsman E."/>
            <person name="Schmutz J."/>
            <person name="Larimer F."/>
            <person name="Land M."/>
            <person name="Hauser L."/>
            <person name="Mikhailova N."/>
            <person name="Li T."/>
            <person name="Overmann J."/>
            <person name="Bryant D.A."/>
            <person name="Richardson P."/>
        </authorList>
    </citation>
    <scope>NUCLEOTIDE SEQUENCE [LARGE SCALE GENOMIC DNA]</scope>
    <source>
        <strain evidence="4 5">DSM 266</strain>
    </source>
</reference>
<dbReference type="RefSeq" id="WP_011745168.1">
    <property type="nucleotide sequence ID" value="NC_008639.1"/>
</dbReference>
<dbReference type="PROSITE" id="PS51186">
    <property type="entry name" value="GNAT"/>
    <property type="match status" value="1"/>
</dbReference>
<dbReference type="InterPro" id="IPR016181">
    <property type="entry name" value="Acyl_CoA_acyltransferase"/>
</dbReference>